<dbReference type="Gene3D" id="1.10.287.470">
    <property type="entry name" value="Helix hairpin bin"/>
    <property type="match status" value="1"/>
</dbReference>
<dbReference type="PANTHER" id="PTHR30469:SF15">
    <property type="entry name" value="HLYD FAMILY OF SECRETION PROTEINS"/>
    <property type="match status" value="1"/>
</dbReference>
<sequence length="393" mass="42452">MKSRIAWIIFILIVVGGVILGATAIAKRKQEIASTPTPQRPPIPVVVAKVKQGALIQKIKYLGKAESYSYATISTTIAGTVEKVYKKEGDTFKKGETLVKIDDSQIKESIKSLKAKLKTIDAEIKAALIDKRAAETILKNAKTELKREQFLYSKGAVPHTAVEKAENAYATAKAKVESLDYKVKGLNAEKSSILHQISSLQSKLKYTTIKAVENGIVATVLAHEGDLAAPGKPLLKVFYPEKGMRVLVNLPPSEAKSVEINSTAKFENGAEGVVTKIYPAANPVNGLYTVEVKVTKGTVKPGENVIVTLKGKKAKGTVVPISALLHLKNEVVVIKVNNRKVQPVKVKVLLEANGKAVVKGNLKPGDIVATGRESKLLEILRFNKVLPIEGNDE</sequence>
<gene>
    <name evidence="1" type="ORF">SAMN06265339_1030</name>
</gene>
<keyword evidence="2" id="KW-1185">Reference proteome</keyword>
<dbReference type="PANTHER" id="PTHR30469">
    <property type="entry name" value="MULTIDRUG RESISTANCE PROTEIN MDTA"/>
    <property type="match status" value="1"/>
</dbReference>
<accession>A0ABY1NKY4</accession>
<dbReference type="EMBL" id="FXUB01000002">
    <property type="protein sequence ID" value="SMP12252.1"/>
    <property type="molecule type" value="Genomic_DNA"/>
</dbReference>
<dbReference type="Proteomes" id="UP001157911">
    <property type="component" value="Unassembled WGS sequence"/>
</dbReference>
<name>A0ABY1NKY4_9BACT</name>
<protein>
    <submittedName>
        <fullName evidence="1">RND family efflux transporter, MFP subunit</fullName>
    </submittedName>
</protein>
<organism evidence="1 2">
    <name type="scientific">Desulfurobacterium pacificum</name>
    <dbReference type="NCBI Taxonomy" id="240166"/>
    <lineage>
        <taxon>Bacteria</taxon>
        <taxon>Pseudomonadati</taxon>
        <taxon>Aquificota</taxon>
        <taxon>Aquificia</taxon>
        <taxon>Desulfurobacteriales</taxon>
        <taxon>Desulfurobacteriaceae</taxon>
        <taxon>Desulfurobacterium</taxon>
    </lineage>
</organism>
<dbReference type="Gene3D" id="2.40.420.20">
    <property type="match status" value="1"/>
</dbReference>
<evidence type="ECO:0000313" key="2">
    <source>
        <dbReference type="Proteomes" id="UP001157911"/>
    </source>
</evidence>
<dbReference type="Gene3D" id="2.40.30.170">
    <property type="match status" value="1"/>
</dbReference>
<evidence type="ECO:0000313" key="1">
    <source>
        <dbReference type="EMBL" id="SMP12252.1"/>
    </source>
</evidence>
<dbReference type="Gene3D" id="2.40.50.100">
    <property type="match status" value="1"/>
</dbReference>
<comment type="caution">
    <text evidence="1">The sequence shown here is derived from an EMBL/GenBank/DDBJ whole genome shotgun (WGS) entry which is preliminary data.</text>
</comment>
<proteinExistence type="predicted"/>
<dbReference type="RefSeq" id="WP_283400505.1">
    <property type="nucleotide sequence ID" value="NZ_FXUB01000002.1"/>
</dbReference>
<reference evidence="1 2" key="1">
    <citation type="submission" date="2017-05" db="EMBL/GenBank/DDBJ databases">
        <authorList>
            <person name="Varghese N."/>
            <person name="Submissions S."/>
        </authorList>
    </citation>
    <scope>NUCLEOTIDE SEQUENCE [LARGE SCALE GENOMIC DNA]</scope>
    <source>
        <strain evidence="1 2">DSM 15522</strain>
    </source>
</reference>
<dbReference type="SUPFAM" id="SSF111369">
    <property type="entry name" value="HlyD-like secretion proteins"/>
    <property type="match status" value="1"/>
</dbReference>